<evidence type="ECO:0000256" key="1">
    <source>
        <dbReference type="SAM" id="MobiDB-lite"/>
    </source>
</evidence>
<evidence type="ECO:0008006" key="5">
    <source>
        <dbReference type="Google" id="ProtNLM"/>
    </source>
</evidence>
<feature type="transmembrane region" description="Helical" evidence="2">
    <location>
        <begin position="267"/>
        <end position="290"/>
    </location>
</feature>
<feature type="transmembrane region" description="Helical" evidence="2">
    <location>
        <begin position="172"/>
        <end position="195"/>
    </location>
</feature>
<protein>
    <recommendedName>
        <fullName evidence="5">PqqD family protein</fullName>
    </recommendedName>
</protein>
<keyword evidence="2" id="KW-1133">Transmembrane helix</keyword>
<feature type="transmembrane region" description="Helical" evidence="2">
    <location>
        <begin position="131"/>
        <end position="152"/>
    </location>
</feature>
<reference evidence="4" key="1">
    <citation type="journal article" date="2019" name="Int. J. Syst. Evol. Microbiol.">
        <title>The Global Catalogue of Microorganisms (GCM) 10K type strain sequencing project: providing services to taxonomists for standard genome sequencing and annotation.</title>
        <authorList>
            <consortium name="The Broad Institute Genomics Platform"/>
            <consortium name="The Broad Institute Genome Sequencing Center for Infectious Disease"/>
            <person name="Wu L."/>
            <person name="Ma J."/>
        </authorList>
    </citation>
    <scope>NUCLEOTIDE SEQUENCE [LARGE SCALE GENOMIC DNA]</scope>
    <source>
        <strain evidence="4">JCM 16908</strain>
    </source>
</reference>
<evidence type="ECO:0000256" key="2">
    <source>
        <dbReference type="SAM" id="Phobius"/>
    </source>
</evidence>
<feature type="transmembrane region" description="Helical" evidence="2">
    <location>
        <begin position="232"/>
        <end position="255"/>
    </location>
</feature>
<name>A0ABP7JB64_9ACTN</name>
<dbReference type="Proteomes" id="UP001500888">
    <property type="component" value="Unassembled WGS sequence"/>
</dbReference>
<feature type="transmembrane region" description="Helical" evidence="2">
    <location>
        <begin position="340"/>
        <end position="373"/>
    </location>
</feature>
<keyword evidence="4" id="KW-1185">Reference proteome</keyword>
<gene>
    <name evidence="3" type="ORF">GCM10022226_72730</name>
</gene>
<comment type="caution">
    <text evidence="3">The sequence shown here is derived from an EMBL/GenBank/DDBJ whole genome shotgun (WGS) entry which is preliminary data.</text>
</comment>
<dbReference type="EMBL" id="BAAAZR010000043">
    <property type="protein sequence ID" value="GAA3839851.1"/>
    <property type="molecule type" value="Genomic_DNA"/>
</dbReference>
<feature type="region of interest" description="Disordered" evidence="1">
    <location>
        <begin position="1"/>
        <end position="28"/>
    </location>
</feature>
<sequence>MSHSATETPVSAMTRYPPDTPVEVRPYLSRRDGDTAVIGDDQRQVYLSVPIEGLDILEWLAAGHTVEEAARRYEEKYHETPDIEPFLDALAEEGFVVPPTATVTAPEAASKRPRRRVWNLDWVSQETAQRLLSAPVMVVCALIVLTAAALVVSDPSLMPGESSLRFHDHFWAYLWTVMILALVGVVLHELAHVLAARRVGVRARMEIGNQLYIMVAQTDMSGVWLLPRRKRYFALLAGVLFDIVSSSLLIIVLWLDRSEIVPLPEPVRIVLAALIFTYVIRLIVQCYMFVRTDLYYAVATALNCKSLMADTEAYLLNLVRRVRRSRRLIDQSGIKRREMWSIRLFAVLWVVGRFAAIASLAFITVPLLIFYGGQVVAFFAGGSNESGFTWPDMLSLAVLFILFNGGGIVMWVRSLLRTRRRRRLHPDRVLVS</sequence>
<evidence type="ECO:0000313" key="3">
    <source>
        <dbReference type="EMBL" id="GAA3839851.1"/>
    </source>
</evidence>
<keyword evidence="2" id="KW-0812">Transmembrane</keyword>
<evidence type="ECO:0000313" key="4">
    <source>
        <dbReference type="Proteomes" id="UP001500888"/>
    </source>
</evidence>
<proteinExistence type="predicted"/>
<feature type="compositionally biased region" description="Polar residues" evidence="1">
    <location>
        <begin position="1"/>
        <end position="11"/>
    </location>
</feature>
<feature type="transmembrane region" description="Helical" evidence="2">
    <location>
        <begin position="393"/>
        <end position="416"/>
    </location>
</feature>
<keyword evidence="2" id="KW-0472">Membrane</keyword>
<organism evidence="3 4">
    <name type="scientific">Sphaerisporangium flaviroseum</name>
    <dbReference type="NCBI Taxonomy" id="509199"/>
    <lineage>
        <taxon>Bacteria</taxon>
        <taxon>Bacillati</taxon>
        <taxon>Actinomycetota</taxon>
        <taxon>Actinomycetes</taxon>
        <taxon>Streptosporangiales</taxon>
        <taxon>Streptosporangiaceae</taxon>
        <taxon>Sphaerisporangium</taxon>
    </lineage>
</organism>
<accession>A0ABP7JB64</accession>
<dbReference type="RefSeq" id="WP_344951336.1">
    <property type="nucleotide sequence ID" value="NZ_BAAAZR010000043.1"/>
</dbReference>